<gene>
    <name evidence="1" type="ORF">Hgul01_02127</name>
</gene>
<sequence>MLEDQPNQFRIDFTQDPCRIGRAPVIKAGMAFPQLKQQLNLPAHPHQRPDFGRADQRARRIRKHHIPVRQCQGRCRRHAMLVLGMLANACPPLNGNRLRHPRDHQTSVHVLLLANDDRTIPRCHRAKLADKCGQRLRGVPRIGNVGVAGQTGNPKDPVLVVLGQALQMVKPAIGEQQTPRRQIALLERERPIGGPSVDQIGRGDRARAHIKLDATFERDSAARRCIPTAAPGAGERIGQAYHGRARWQRAGGWSGQRDAS</sequence>
<comment type="caution">
    <text evidence="1">The sequence shown here is derived from an EMBL/GenBank/DDBJ whole genome shotgun (WGS) entry which is preliminary data.</text>
</comment>
<organism evidence="1 2">
    <name type="scientific">Herpetosiphon gulosus</name>
    <dbReference type="NCBI Taxonomy" id="1973496"/>
    <lineage>
        <taxon>Bacteria</taxon>
        <taxon>Bacillati</taxon>
        <taxon>Chloroflexota</taxon>
        <taxon>Chloroflexia</taxon>
        <taxon>Herpetosiphonales</taxon>
        <taxon>Herpetosiphonaceae</taxon>
        <taxon>Herpetosiphon</taxon>
    </lineage>
</organism>
<reference evidence="1 2" key="1">
    <citation type="submission" date="2024-02" db="EMBL/GenBank/DDBJ databases">
        <title>Herpetosiphon gulosus NBRC 112829.</title>
        <authorList>
            <person name="Ichikawa N."/>
            <person name="Katano-Makiyama Y."/>
            <person name="Hidaka K."/>
        </authorList>
    </citation>
    <scope>NUCLEOTIDE SEQUENCE [LARGE SCALE GENOMIC DNA]</scope>
    <source>
        <strain evidence="1 2">NBRC 112829</strain>
    </source>
</reference>
<accession>A0ABP9WYR3</accession>
<dbReference type="EMBL" id="BAABRU010000007">
    <property type="protein sequence ID" value="GAA5528329.1"/>
    <property type="molecule type" value="Genomic_DNA"/>
</dbReference>
<name>A0ABP9WYR3_9CHLR</name>
<keyword evidence="2" id="KW-1185">Reference proteome</keyword>
<proteinExistence type="predicted"/>
<protein>
    <submittedName>
        <fullName evidence="1">Uncharacterized protein</fullName>
    </submittedName>
</protein>
<dbReference type="Proteomes" id="UP001428290">
    <property type="component" value="Unassembled WGS sequence"/>
</dbReference>
<evidence type="ECO:0000313" key="2">
    <source>
        <dbReference type="Proteomes" id="UP001428290"/>
    </source>
</evidence>
<evidence type="ECO:0000313" key="1">
    <source>
        <dbReference type="EMBL" id="GAA5528329.1"/>
    </source>
</evidence>